<dbReference type="OrthoDB" id="5984724at2759"/>
<accession>A0A8J2KZR4</accession>
<proteinExistence type="predicted"/>
<dbReference type="EMBL" id="CAJVCH010539308">
    <property type="protein sequence ID" value="CAG7826307.1"/>
    <property type="molecule type" value="Genomic_DNA"/>
</dbReference>
<protein>
    <recommendedName>
        <fullName evidence="3">Integrase catalytic domain-containing protein</fullName>
    </recommendedName>
</protein>
<dbReference type="PANTHER" id="PTHR47331:SF1">
    <property type="entry name" value="GAG-LIKE PROTEIN"/>
    <property type="match status" value="1"/>
</dbReference>
<gene>
    <name evidence="1" type="ORF">AFUS01_LOCUS36364</name>
</gene>
<feature type="non-terminal residue" evidence="1">
    <location>
        <position position="137"/>
    </location>
</feature>
<dbReference type="PANTHER" id="PTHR47331">
    <property type="entry name" value="PHD-TYPE DOMAIN-CONTAINING PROTEIN"/>
    <property type="match status" value="1"/>
</dbReference>
<name>A0A8J2KZR4_9HEXA</name>
<keyword evidence="2" id="KW-1185">Reference proteome</keyword>
<evidence type="ECO:0008006" key="3">
    <source>
        <dbReference type="Google" id="ProtNLM"/>
    </source>
</evidence>
<reference evidence="1" key="1">
    <citation type="submission" date="2021-06" db="EMBL/GenBank/DDBJ databases">
        <authorList>
            <person name="Hodson N. C."/>
            <person name="Mongue J. A."/>
            <person name="Jaron S. K."/>
        </authorList>
    </citation>
    <scope>NUCLEOTIDE SEQUENCE</scope>
</reference>
<evidence type="ECO:0000313" key="1">
    <source>
        <dbReference type="EMBL" id="CAG7826307.1"/>
    </source>
</evidence>
<sequence length="137" mass="15491">MIRQRFWIIRGQLPVKRFVQRCVICFRQRAASLTQKMGDLPPQRVNQARAFLKSGVDYAGPIQIRRSLGPRNTQLVKSYICIFVCLTTHAIHLEPVSDLTTDAFVAALKRFVSRRGLCSDMFSDCGSNFVGADKELA</sequence>
<dbReference type="Proteomes" id="UP000708208">
    <property type="component" value="Unassembled WGS sequence"/>
</dbReference>
<organism evidence="1 2">
    <name type="scientific">Allacma fusca</name>
    <dbReference type="NCBI Taxonomy" id="39272"/>
    <lineage>
        <taxon>Eukaryota</taxon>
        <taxon>Metazoa</taxon>
        <taxon>Ecdysozoa</taxon>
        <taxon>Arthropoda</taxon>
        <taxon>Hexapoda</taxon>
        <taxon>Collembola</taxon>
        <taxon>Symphypleona</taxon>
        <taxon>Sminthuridae</taxon>
        <taxon>Allacma</taxon>
    </lineage>
</organism>
<evidence type="ECO:0000313" key="2">
    <source>
        <dbReference type="Proteomes" id="UP000708208"/>
    </source>
</evidence>
<comment type="caution">
    <text evidence="1">The sequence shown here is derived from an EMBL/GenBank/DDBJ whole genome shotgun (WGS) entry which is preliminary data.</text>
</comment>
<dbReference type="AlphaFoldDB" id="A0A8J2KZR4"/>